<proteinExistence type="predicted"/>
<dbReference type="AlphaFoldDB" id="A0A4R9K069"/>
<evidence type="ECO:0000259" key="1">
    <source>
        <dbReference type="Pfam" id="PF00425"/>
    </source>
</evidence>
<dbReference type="SUPFAM" id="SSF56322">
    <property type="entry name" value="ADC synthase"/>
    <property type="match status" value="1"/>
</dbReference>
<keyword evidence="2" id="KW-0808">Transferase</keyword>
<dbReference type="EMBL" id="RQGD01000034">
    <property type="protein sequence ID" value="TGL58058.1"/>
    <property type="molecule type" value="Genomic_DNA"/>
</dbReference>
<evidence type="ECO:0000313" key="2">
    <source>
        <dbReference type="EMBL" id="TGL58058.1"/>
    </source>
</evidence>
<keyword evidence="2" id="KW-0032">Aminotransferase</keyword>
<dbReference type="InterPro" id="IPR019999">
    <property type="entry name" value="Anth_synth_I-like"/>
</dbReference>
<dbReference type="SUPFAM" id="SSF56752">
    <property type="entry name" value="D-aminoacid aminotransferase-like PLP-dependent enzymes"/>
    <property type="match status" value="1"/>
</dbReference>
<dbReference type="PRINTS" id="PR00095">
    <property type="entry name" value="ANTSNTHASEI"/>
</dbReference>
<gene>
    <name evidence="2" type="ORF">EHQ58_11750</name>
</gene>
<protein>
    <submittedName>
        <fullName evidence="2">Bifunctional aminodeoxychorismate synthase component I/aminotransferase</fullName>
    </submittedName>
</protein>
<dbReference type="Gene3D" id="3.20.10.10">
    <property type="entry name" value="D-amino Acid Aminotransferase, subunit A, domain 2"/>
    <property type="match status" value="1"/>
</dbReference>
<accession>A0A4R9K069</accession>
<dbReference type="PANTHER" id="PTHR11236">
    <property type="entry name" value="AMINOBENZOATE/ANTHRANILATE SYNTHASE"/>
    <property type="match status" value="1"/>
</dbReference>
<organism evidence="2 3">
    <name type="scientific">Leptospira ognonensis</name>
    <dbReference type="NCBI Taxonomy" id="2484945"/>
    <lineage>
        <taxon>Bacteria</taxon>
        <taxon>Pseudomonadati</taxon>
        <taxon>Spirochaetota</taxon>
        <taxon>Spirochaetia</taxon>
        <taxon>Leptospirales</taxon>
        <taxon>Leptospiraceae</taxon>
        <taxon>Leptospira</taxon>
    </lineage>
</organism>
<reference evidence="2" key="1">
    <citation type="journal article" date="2019" name="PLoS Negl. Trop. Dis.">
        <title>Revisiting the worldwide diversity of Leptospira species in the environment.</title>
        <authorList>
            <person name="Vincent A.T."/>
            <person name="Schiettekatte O."/>
            <person name="Bourhy P."/>
            <person name="Veyrier F.J."/>
            <person name="Picardeau M."/>
        </authorList>
    </citation>
    <scope>NUCLEOTIDE SEQUENCE [LARGE SCALE GENOMIC DNA]</scope>
    <source>
        <strain evidence="2">201702476</strain>
    </source>
</reference>
<feature type="domain" description="Chorismate-utilising enzyme C-terminal" evidence="1">
    <location>
        <begin position="85"/>
        <end position="345"/>
    </location>
</feature>
<dbReference type="InterPro" id="IPR036038">
    <property type="entry name" value="Aminotransferase-like"/>
</dbReference>
<dbReference type="InterPro" id="IPR001544">
    <property type="entry name" value="Aminotrans_IV"/>
</dbReference>
<dbReference type="Gene3D" id="3.30.470.10">
    <property type="match status" value="1"/>
</dbReference>
<dbReference type="InterPro" id="IPR005801">
    <property type="entry name" value="ADC_synthase"/>
</dbReference>
<name>A0A4R9K069_9LEPT</name>
<dbReference type="OrthoDB" id="9803598at2"/>
<dbReference type="Pfam" id="PF01063">
    <property type="entry name" value="Aminotran_4"/>
    <property type="match status" value="1"/>
</dbReference>
<dbReference type="Gene3D" id="3.60.120.10">
    <property type="entry name" value="Anthranilate synthase"/>
    <property type="match status" value="1"/>
</dbReference>
<dbReference type="GO" id="GO:0000162">
    <property type="term" value="P:L-tryptophan biosynthetic process"/>
    <property type="evidence" value="ECO:0007669"/>
    <property type="project" value="TreeGrafter"/>
</dbReference>
<sequence>MAIEATFKKVEEEILSGKYVFGVARYEMGFVLQTYFDSISKDLPKETILCEIFVFSHKENVSYTNPTLLELDESKVTRCSPNETKSEYTESLRLVKEYLEEGESYELNYTFDANVEAKGDPFLLYQKLKRKQRTKCSTFSYVEDEFILSFSPEKFWEIDGNQIKTYPMKGTAKRKPIYADDLENGMVLTASEKERAENVMITDLFRNDLGKICEIGSVVVPSLFLTEPFESVWQMTSEIEGSLLKNNDLFNLFVTLFPSGSVTGAPKIRSMELLHTLEKRNRGIYTGSIFTLHRDGPRLVSQANVAIRTLVLQKRNAHWKGTYSVGSGVTVLSNSEREYEECLSKLTFLTSIDIPDFELLETIRFFNGRYRFLKYHLLRMRDSSQRLGFPFSEEKAMEALKSISHVASGLLRIRLLLNRKGDFRAESYDFTRTNKKRTVKLSFGHVTLPSEDLFLYHKTTIRDFYTSELELASKEGSEDVILIDELGNVSETCLRNIFYRIGGKWFTPSLQKGGLPGTLRQKLIDKKWVAIQDLKKNELRNAEQILTGNSLRGLERVSLDPL</sequence>
<dbReference type="InterPro" id="IPR043131">
    <property type="entry name" value="BCAT-like_N"/>
</dbReference>
<comment type="caution">
    <text evidence="2">The sequence shown here is derived from an EMBL/GenBank/DDBJ whole genome shotgun (WGS) entry which is preliminary data.</text>
</comment>
<dbReference type="RefSeq" id="WP_135624077.1">
    <property type="nucleotide sequence ID" value="NZ_RQGD01000034.1"/>
</dbReference>
<dbReference type="InterPro" id="IPR015890">
    <property type="entry name" value="Chorismate_C"/>
</dbReference>
<evidence type="ECO:0000313" key="3">
    <source>
        <dbReference type="Proteomes" id="UP000297693"/>
    </source>
</evidence>
<dbReference type="PANTHER" id="PTHR11236:SF50">
    <property type="entry name" value="AMINODEOXYCHORISMATE SYNTHASE COMPONENT 1"/>
    <property type="match status" value="1"/>
</dbReference>
<dbReference type="InterPro" id="IPR043132">
    <property type="entry name" value="BCAT-like_C"/>
</dbReference>
<dbReference type="Pfam" id="PF00425">
    <property type="entry name" value="Chorismate_bind"/>
    <property type="match status" value="1"/>
</dbReference>
<dbReference type="GO" id="GO:0046820">
    <property type="term" value="F:4-amino-4-deoxychorismate synthase activity"/>
    <property type="evidence" value="ECO:0007669"/>
    <property type="project" value="TreeGrafter"/>
</dbReference>
<keyword evidence="3" id="KW-1185">Reference proteome</keyword>
<dbReference type="Proteomes" id="UP000297693">
    <property type="component" value="Unassembled WGS sequence"/>
</dbReference>